<accession>A0A2N9FP44</accession>
<dbReference type="EMBL" id="OIVN01001038">
    <property type="protein sequence ID" value="SPC89032.1"/>
    <property type="molecule type" value="Genomic_DNA"/>
</dbReference>
<organism evidence="2">
    <name type="scientific">Fagus sylvatica</name>
    <name type="common">Beechnut</name>
    <dbReference type="NCBI Taxonomy" id="28930"/>
    <lineage>
        <taxon>Eukaryota</taxon>
        <taxon>Viridiplantae</taxon>
        <taxon>Streptophyta</taxon>
        <taxon>Embryophyta</taxon>
        <taxon>Tracheophyta</taxon>
        <taxon>Spermatophyta</taxon>
        <taxon>Magnoliopsida</taxon>
        <taxon>eudicotyledons</taxon>
        <taxon>Gunneridae</taxon>
        <taxon>Pentapetalae</taxon>
        <taxon>rosids</taxon>
        <taxon>fabids</taxon>
        <taxon>Fagales</taxon>
        <taxon>Fagaceae</taxon>
        <taxon>Fagus</taxon>
    </lineage>
</organism>
<proteinExistence type="predicted"/>
<feature type="transmembrane region" description="Helical" evidence="1">
    <location>
        <begin position="90"/>
        <end position="107"/>
    </location>
</feature>
<evidence type="ECO:0000256" key="1">
    <source>
        <dbReference type="SAM" id="Phobius"/>
    </source>
</evidence>
<sequence length="151" mass="16453">MSSSFVLWHHRKVFSEVLGFCCRHGFGGWGWVAGVGLVVWFYVAGVGLVVGVELLVSGSLSLTRTCTSNDIVVMHLSCHGRGYGRGASELPWPWVMELVFFYLILGYEKLMEMGDSELNSFVFDLFAGVGHRLGAWVAGMGVVVVGEFAGV</sequence>
<gene>
    <name evidence="2" type="ORF">FSB_LOCUS16914</name>
</gene>
<evidence type="ECO:0000313" key="2">
    <source>
        <dbReference type="EMBL" id="SPC89032.1"/>
    </source>
</evidence>
<keyword evidence="1" id="KW-0472">Membrane</keyword>
<keyword evidence="1" id="KW-0812">Transmembrane</keyword>
<protein>
    <submittedName>
        <fullName evidence="2">Uncharacterized protein</fullName>
    </submittedName>
</protein>
<feature type="transmembrane region" description="Helical" evidence="1">
    <location>
        <begin position="29"/>
        <end position="52"/>
    </location>
</feature>
<name>A0A2N9FP44_FAGSY</name>
<keyword evidence="1" id="KW-1133">Transmembrane helix</keyword>
<reference evidence="2" key="1">
    <citation type="submission" date="2018-02" db="EMBL/GenBank/DDBJ databases">
        <authorList>
            <person name="Cohen D.B."/>
            <person name="Kent A.D."/>
        </authorList>
    </citation>
    <scope>NUCLEOTIDE SEQUENCE</scope>
</reference>
<dbReference type="AlphaFoldDB" id="A0A2N9FP44"/>